<protein>
    <submittedName>
        <fullName evidence="1">Uncharacterized protein</fullName>
    </submittedName>
</protein>
<accession>A0A3M7QLH4</accession>
<gene>
    <name evidence="1" type="ORF">BpHYR1_053874</name>
</gene>
<dbReference type="AlphaFoldDB" id="A0A3M7QLH4"/>
<dbReference type="Proteomes" id="UP000276133">
    <property type="component" value="Unassembled WGS sequence"/>
</dbReference>
<comment type="caution">
    <text evidence="1">The sequence shown here is derived from an EMBL/GenBank/DDBJ whole genome shotgun (WGS) entry which is preliminary data.</text>
</comment>
<evidence type="ECO:0000313" key="1">
    <source>
        <dbReference type="EMBL" id="RNA12142.1"/>
    </source>
</evidence>
<keyword evidence="2" id="KW-1185">Reference proteome</keyword>
<name>A0A3M7QLH4_BRAPC</name>
<organism evidence="1 2">
    <name type="scientific">Brachionus plicatilis</name>
    <name type="common">Marine rotifer</name>
    <name type="synonym">Brachionus muelleri</name>
    <dbReference type="NCBI Taxonomy" id="10195"/>
    <lineage>
        <taxon>Eukaryota</taxon>
        <taxon>Metazoa</taxon>
        <taxon>Spiralia</taxon>
        <taxon>Gnathifera</taxon>
        <taxon>Rotifera</taxon>
        <taxon>Eurotatoria</taxon>
        <taxon>Monogononta</taxon>
        <taxon>Pseudotrocha</taxon>
        <taxon>Ploima</taxon>
        <taxon>Brachionidae</taxon>
        <taxon>Brachionus</taxon>
    </lineage>
</organism>
<proteinExistence type="predicted"/>
<sequence length="64" mass="7923">MLVIRDEWKIYLEICSELVKKQKPINFDLTKQWWKDHQIEGILKFRIKKITSKIAFFYNFTMID</sequence>
<reference evidence="1 2" key="1">
    <citation type="journal article" date="2018" name="Sci. Rep.">
        <title>Genomic signatures of local adaptation to the degree of environmental predictability in rotifers.</title>
        <authorList>
            <person name="Franch-Gras L."/>
            <person name="Hahn C."/>
            <person name="Garcia-Roger E.M."/>
            <person name="Carmona M.J."/>
            <person name="Serra M."/>
            <person name="Gomez A."/>
        </authorList>
    </citation>
    <scope>NUCLEOTIDE SEQUENCE [LARGE SCALE GENOMIC DNA]</scope>
    <source>
        <strain evidence="1">HYR1</strain>
    </source>
</reference>
<dbReference type="EMBL" id="REGN01005753">
    <property type="protein sequence ID" value="RNA12142.1"/>
    <property type="molecule type" value="Genomic_DNA"/>
</dbReference>
<evidence type="ECO:0000313" key="2">
    <source>
        <dbReference type="Proteomes" id="UP000276133"/>
    </source>
</evidence>